<accession>A0AAN8IZR1</accession>
<organism evidence="2 3">
    <name type="scientific">Patella caerulea</name>
    <name type="common">Rayed Mediterranean limpet</name>
    <dbReference type="NCBI Taxonomy" id="87958"/>
    <lineage>
        <taxon>Eukaryota</taxon>
        <taxon>Metazoa</taxon>
        <taxon>Spiralia</taxon>
        <taxon>Lophotrochozoa</taxon>
        <taxon>Mollusca</taxon>
        <taxon>Gastropoda</taxon>
        <taxon>Patellogastropoda</taxon>
        <taxon>Patelloidea</taxon>
        <taxon>Patellidae</taxon>
        <taxon>Patella</taxon>
    </lineage>
</organism>
<gene>
    <name evidence="2" type="ORF">SNE40_020510</name>
</gene>
<dbReference type="PANTHER" id="PTHR31635">
    <property type="entry name" value="REVERSE TRANSCRIPTASE DOMAIN-CONTAINING PROTEIN-RELATED"/>
    <property type="match status" value="1"/>
</dbReference>
<dbReference type="AlphaFoldDB" id="A0AAN8IZR1"/>
<feature type="domain" description="Reverse transcriptase" evidence="1">
    <location>
        <begin position="1"/>
        <end position="167"/>
    </location>
</feature>
<evidence type="ECO:0000259" key="1">
    <source>
        <dbReference type="PROSITE" id="PS50878"/>
    </source>
</evidence>
<sequence length="177" mass="20305">MEENDEEGMLFKIDYEKAYDRLEWSFIDKELDCLNLGKSFKRRIKIFYRDISSSVINNGWATKSFKISRGVRQGCPLSPYLFILCAKIFSSIITKEPLIAGINVNENNIKKSQLAEDTTHFLDGKLNTLEKVLSIMEEFKIVSGLKANYDKCEIAPLGALRRLGLNYTVPNNIRIIK</sequence>
<reference evidence="2 3" key="1">
    <citation type="submission" date="2024-01" db="EMBL/GenBank/DDBJ databases">
        <title>The genome of the rayed Mediterranean limpet Patella caerulea (Linnaeus, 1758).</title>
        <authorList>
            <person name="Anh-Thu Weber A."/>
            <person name="Halstead-Nussloch G."/>
        </authorList>
    </citation>
    <scope>NUCLEOTIDE SEQUENCE [LARGE SCALE GENOMIC DNA]</scope>
    <source>
        <strain evidence="2">AATW-2023a</strain>
        <tissue evidence="2">Whole specimen</tissue>
    </source>
</reference>
<keyword evidence="3" id="KW-1185">Reference proteome</keyword>
<dbReference type="Proteomes" id="UP001347796">
    <property type="component" value="Unassembled WGS sequence"/>
</dbReference>
<evidence type="ECO:0000313" key="3">
    <source>
        <dbReference type="Proteomes" id="UP001347796"/>
    </source>
</evidence>
<protein>
    <recommendedName>
        <fullName evidence="1">Reverse transcriptase domain-containing protein</fullName>
    </recommendedName>
</protein>
<comment type="caution">
    <text evidence="2">The sequence shown here is derived from an EMBL/GenBank/DDBJ whole genome shotgun (WGS) entry which is preliminary data.</text>
</comment>
<name>A0AAN8IZR1_PATCE</name>
<dbReference type="EMBL" id="JAZGQO010000015">
    <property type="protein sequence ID" value="KAK6169457.1"/>
    <property type="molecule type" value="Genomic_DNA"/>
</dbReference>
<evidence type="ECO:0000313" key="2">
    <source>
        <dbReference type="EMBL" id="KAK6169457.1"/>
    </source>
</evidence>
<dbReference type="Pfam" id="PF00078">
    <property type="entry name" value="RVT_1"/>
    <property type="match status" value="1"/>
</dbReference>
<dbReference type="PROSITE" id="PS50878">
    <property type="entry name" value="RT_POL"/>
    <property type="match status" value="1"/>
</dbReference>
<dbReference type="InterPro" id="IPR000477">
    <property type="entry name" value="RT_dom"/>
</dbReference>
<dbReference type="PANTHER" id="PTHR31635:SF196">
    <property type="entry name" value="REVERSE TRANSCRIPTASE DOMAIN-CONTAINING PROTEIN-RELATED"/>
    <property type="match status" value="1"/>
</dbReference>
<proteinExistence type="predicted"/>